<dbReference type="GO" id="GO:0004140">
    <property type="term" value="F:dephospho-CoA kinase activity"/>
    <property type="evidence" value="ECO:0007669"/>
    <property type="project" value="UniProtKB-EC"/>
</dbReference>
<dbReference type="EMBL" id="CP045529">
    <property type="protein sequence ID" value="QFU99335.1"/>
    <property type="molecule type" value="Genomic_DNA"/>
</dbReference>
<dbReference type="PANTHER" id="PTHR34822:SF1">
    <property type="entry name" value="GRPB FAMILY PROTEIN"/>
    <property type="match status" value="1"/>
</dbReference>
<organism evidence="1 2">
    <name type="scientific">Luteimicrobium xylanilyticum</name>
    <dbReference type="NCBI Taxonomy" id="1133546"/>
    <lineage>
        <taxon>Bacteria</taxon>
        <taxon>Bacillati</taxon>
        <taxon>Actinomycetota</taxon>
        <taxon>Actinomycetes</taxon>
        <taxon>Micrococcales</taxon>
        <taxon>Luteimicrobium</taxon>
    </lineage>
</organism>
<dbReference type="Gene3D" id="3.30.460.10">
    <property type="entry name" value="Beta Polymerase, domain 2"/>
    <property type="match status" value="1"/>
</dbReference>
<dbReference type="Proteomes" id="UP000326702">
    <property type="component" value="Chromosome"/>
</dbReference>
<accession>A0A5P9QFV7</accession>
<dbReference type="InterPro" id="IPR043519">
    <property type="entry name" value="NT_sf"/>
</dbReference>
<name>A0A5P9QFV7_9MICO</name>
<keyword evidence="1" id="KW-0808">Transferase</keyword>
<dbReference type="OrthoDB" id="9799092at2"/>
<dbReference type="EC" id="2.7.1.24" evidence="1"/>
<evidence type="ECO:0000313" key="2">
    <source>
        <dbReference type="Proteomes" id="UP000326702"/>
    </source>
</evidence>
<evidence type="ECO:0000313" key="1">
    <source>
        <dbReference type="EMBL" id="QFU99335.1"/>
    </source>
</evidence>
<dbReference type="AlphaFoldDB" id="A0A5P9QFV7"/>
<reference evidence="1 2" key="1">
    <citation type="submission" date="2019-10" db="EMBL/GenBank/DDBJ databases">
        <title>Genome sequence of Luteimicrobium xylanilyticum HY-24.</title>
        <authorList>
            <person name="Kim D.Y."/>
            <person name="Park H.-Y."/>
        </authorList>
    </citation>
    <scope>NUCLEOTIDE SEQUENCE [LARGE SCALE GENOMIC DNA]</scope>
    <source>
        <strain evidence="1 2">HY-24</strain>
    </source>
</reference>
<dbReference type="PANTHER" id="PTHR34822">
    <property type="entry name" value="GRPB DOMAIN PROTEIN (AFU_ORTHOLOGUE AFUA_1G01530)"/>
    <property type="match status" value="1"/>
</dbReference>
<sequence>MTRPDDAARSRPTGLIGGIEKREIRIVPADPAWPGRFEAERDRIRTALGARAMRIDHVGSTSVPGLAAKPIVDIDLSVADVEDEDDYLPALLDAGYVLRVREPGHRLVRTPELDVQVHVCPTGSDWERRHLLFRDRLRDDDADRRLYQDLKLRLAQQDWPDMNAYSDAKGPLIAEILVRAEEWAAATGWRP</sequence>
<dbReference type="KEGG" id="lxl:KDY119_02863"/>
<keyword evidence="1" id="KW-0418">Kinase</keyword>
<dbReference type="SUPFAM" id="SSF81301">
    <property type="entry name" value="Nucleotidyltransferase"/>
    <property type="match status" value="1"/>
</dbReference>
<dbReference type="RefSeq" id="WP_153022455.1">
    <property type="nucleotide sequence ID" value="NZ_BAABIH010000008.1"/>
</dbReference>
<dbReference type="Pfam" id="PF04229">
    <property type="entry name" value="GrpB"/>
    <property type="match status" value="1"/>
</dbReference>
<proteinExistence type="predicted"/>
<gene>
    <name evidence="1" type="ORF">KDY119_02863</name>
</gene>
<keyword evidence="2" id="KW-1185">Reference proteome</keyword>
<protein>
    <submittedName>
        <fullName evidence="1">Dephospho-CoA kinase</fullName>
        <ecNumber evidence="1">2.7.1.24</ecNumber>
    </submittedName>
</protein>
<dbReference type="InterPro" id="IPR007344">
    <property type="entry name" value="GrpB/CoaE"/>
</dbReference>